<dbReference type="Proteomes" id="UP000274131">
    <property type="component" value="Unassembled WGS sequence"/>
</dbReference>
<dbReference type="Gene3D" id="3.30.505.10">
    <property type="entry name" value="SH2 domain"/>
    <property type="match status" value="2"/>
</dbReference>
<accession>A0A0N4UXY7</accession>
<dbReference type="InterPro" id="IPR036860">
    <property type="entry name" value="SH2_dom_sf"/>
</dbReference>
<dbReference type="GO" id="GO:0046935">
    <property type="term" value="F:1-phosphatidylinositol-3-kinase regulator activity"/>
    <property type="evidence" value="ECO:0007669"/>
    <property type="project" value="TreeGrafter"/>
</dbReference>
<dbReference type="GO" id="GO:0005942">
    <property type="term" value="C:phosphatidylinositol 3-kinase complex"/>
    <property type="evidence" value="ECO:0007669"/>
    <property type="project" value="TreeGrafter"/>
</dbReference>
<dbReference type="InterPro" id="IPR000980">
    <property type="entry name" value="SH2"/>
</dbReference>
<protein>
    <submittedName>
        <fullName evidence="6">SH2 domain-containing protein</fullName>
    </submittedName>
</protein>
<proteinExistence type="predicted"/>
<name>A0A0N4UXY7_ENTVE</name>
<keyword evidence="5" id="KW-1185">Reference proteome</keyword>
<dbReference type="PRINTS" id="PR00401">
    <property type="entry name" value="SH2DOMAIN"/>
</dbReference>
<reference evidence="4 5" key="2">
    <citation type="submission" date="2018-10" db="EMBL/GenBank/DDBJ databases">
        <authorList>
            <consortium name="Pathogen Informatics"/>
        </authorList>
    </citation>
    <scope>NUCLEOTIDE SEQUENCE [LARGE SCALE GENOMIC DNA]</scope>
</reference>
<evidence type="ECO:0000256" key="1">
    <source>
        <dbReference type="ARBA" id="ARBA00022999"/>
    </source>
</evidence>
<reference evidence="6" key="1">
    <citation type="submission" date="2017-02" db="UniProtKB">
        <authorList>
            <consortium name="WormBaseParasite"/>
        </authorList>
    </citation>
    <scope>IDENTIFICATION</scope>
</reference>
<dbReference type="PANTHER" id="PTHR10155">
    <property type="entry name" value="PHOSPHATIDYLINOSITOL 3-KINASE REGULATORY SUBUNIT"/>
    <property type="match status" value="1"/>
</dbReference>
<dbReference type="PANTHER" id="PTHR10155:SF10">
    <property type="entry name" value="PI3K21B, ISOFORM B"/>
    <property type="match status" value="1"/>
</dbReference>
<evidence type="ECO:0000313" key="6">
    <source>
        <dbReference type="WBParaSite" id="EVEC_0000242301-mRNA-1"/>
    </source>
</evidence>
<dbReference type="Gene3D" id="1.10.287.1490">
    <property type="match status" value="1"/>
</dbReference>
<sequence>MGIEVNQNCDDGAFIVRDASTQGDYTLTVRYQKKNRLIKIRVVNGCYGFSEDGMSFDSVLSLINYFKRNSLVEYNRLLDIKLKLPVSRVRCKLSPWEVDGANDRSYLIIQMRGLCLELWRTRRFDDNYTKDLENLYEELLHKQQTYAAFETVFKLFYDQWQLLSEKLSLCSNEEEEQFIQANLESQKTRNFIKCRFRLLRLGVHFDQIDDLIAESNGLCITESEELSKVLLQLSVRWQPDRYISWDSSKANATKLIREVMDCNPENPDGIFVIRPSQSQEGHFALTVSKDNRILHCLIEQSFVFVIALIKDFNFVRDTKHPEACGFGFHNTDIFFPTIVDLVRYYTHYSLKKHNQQLDTRLRIPVFRGTI</sequence>
<feature type="domain" description="SH2" evidence="3">
    <location>
        <begin position="1"/>
        <end position="86"/>
    </location>
</feature>
<dbReference type="SMART" id="SM00252">
    <property type="entry name" value="SH2"/>
    <property type="match status" value="2"/>
</dbReference>
<dbReference type="OrthoDB" id="3175255at2759"/>
<keyword evidence="1 2" id="KW-0727">SH2 domain</keyword>
<dbReference type="AlphaFoldDB" id="A0A0N4UXY7"/>
<dbReference type="SUPFAM" id="SSF55550">
    <property type="entry name" value="SH2 domain"/>
    <property type="match status" value="2"/>
</dbReference>
<evidence type="ECO:0000259" key="3">
    <source>
        <dbReference type="PROSITE" id="PS50001"/>
    </source>
</evidence>
<organism evidence="6">
    <name type="scientific">Enterobius vermicularis</name>
    <name type="common">Human pinworm</name>
    <dbReference type="NCBI Taxonomy" id="51028"/>
    <lineage>
        <taxon>Eukaryota</taxon>
        <taxon>Metazoa</taxon>
        <taxon>Ecdysozoa</taxon>
        <taxon>Nematoda</taxon>
        <taxon>Chromadorea</taxon>
        <taxon>Rhabditida</taxon>
        <taxon>Spirurina</taxon>
        <taxon>Oxyuridomorpha</taxon>
        <taxon>Oxyuroidea</taxon>
        <taxon>Oxyuridae</taxon>
        <taxon>Enterobius</taxon>
    </lineage>
</organism>
<dbReference type="GO" id="GO:0008286">
    <property type="term" value="P:insulin receptor signaling pathway"/>
    <property type="evidence" value="ECO:0007669"/>
    <property type="project" value="TreeGrafter"/>
</dbReference>
<evidence type="ECO:0000313" key="4">
    <source>
        <dbReference type="EMBL" id="VDD86988.1"/>
    </source>
</evidence>
<feature type="domain" description="SH2" evidence="3">
    <location>
        <begin position="237"/>
        <end position="365"/>
    </location>
</feature>
<dbReference type="WBParaSite" id="EVEC_0000242301-mRNA-1">
    <property type="protein sequence ID" value="EVEC_0000242301-mRNA-1"/>
    <property type="gene ID" value="EVEC_0000242301"/>
</dbReference>
<evidence type="ECO:0000313" key="5">
    <source>
        <dbReference type="Proteomes" id="UP000274131"/>
    </source>
</evidence>
<gene>
    <name evidence="4" type="ORF">EVEC_LOCUS2131</name>
</gene>
<dbReference type="GO" id="GO:0046854">
    <property type="term" value="P:phosphatidylinositol phosphate biosynthetic process"/>
    <property type="evidence" value="ECO:0007669"/>
    <property type="project" value="TreeGrafter"/>
</dbReference>
<dbReference type="STRING" id="51028.A0A0N4UXY7"/>
<dbReference type="EMBL" id="UXUI01007323">
    <property type="protein sequence ID" value="VDD86988.1"/>
    <property type="molecule type" value="Genomic_DNA"/>
</dbReference>
<evidence type="ECO:0000256" key="2">
    <source>
        <dbReference type="PROSITE-ProRule" id="PRU00191"/>
    </source>
</evidence>
<dbReference type="Pfam" id="PF00017">
    <property type="entry name" value="SH2"/>
    <property type="match status" value="2"/>
</dbReference>
<dbReference type="PROSITE" id="PS50001">
    <property type="entry name" value="SH2"/>
    <property type="match status" value="2"/>
</dbReference>